<keyword evidence="1" id="KW-0449">Lipoprotein</keyword>
<dbReference type="Pfam" id="PF11102">
    <property type="entry name" value="YjbF"/>
    <property type="match status" value="1"/>
</dbReference>
<accession>A0ABM9A5E2</accession>
<dbReference type="Proteomes" id="UP000838748">
    <property type="component" value="Unassembled WGS sequence"/>
</dbReference>
<gene>
    <name evidence="1" type="primary">gfcB</name>
    <name evidence="1" type="ORF">VMF7928_02573</name>
</gene>
<keyword evidence="2" id="KW-1185">Reference proteome</keyword>
<dbReference type="InterPro" id="IPR021308">
    <property type="entry name" value="GfcB"/>
</dbReference>
<dbReference type="PROSITE" id="PS51257">
    <property type="entry name" value="PROKAR_LIPOPROTEIN"/>
    <property type="match status" value="1"/>
</dbReference>
<dbReference type="EMBL" id="CAKLDM010000002">
    <property type="protein sequence ID" value="CAH0540017.1"/>
    <property type="molecule type" value="Genomic_DNA"/>
</dbReference>
<comment type="caution">
    <text evidence="1">The sequence shown here is derived from an EMBL/GenBank/DDBJ whole genome shotgun (WGS) entry which is preliminary data.</text>
</comment>
<protein>
    <submittedName>
        <fullName evidence="1">Lipoprotein GfcB</fullName>
    </submittedName>
</protein>
<name>A0ABM9A5E2_9VIBR</name>
<evidence type="ECO:0000313" key="2">
    <source>
        <dbReference type="Proteomes" id="UP000838748"/>
    </source>
</evidence>
<reference evidence="1" key="1">
    <citation type="submission" date="2021-11" db="EMBL/GenBank/DDBJ databases">
        <authorList>
            <person name="Rodrigo-Torres L."/>
            <person name="Arahal R. D."/>
            <person name="Lucena T."/>
        </authorList>
    </citation>
    <scope>NUCLEOTIDE SEQUENCE</scope>
    <source>
        <strain evidence="1">CECT 7928</strain>
    </source>
</reference>
<sequence>MNTFLRSTLLSILLAASGCTQTTQDLSDSFTLAIAGPQNNQISKQQIEEIPYASILVQKKDTPPALLVLAWVEGNSDSISKPAYMKWLSANKELFVTQSGRIVKTVNLPEKNLDRIESELPDPLTLGLNKNTTPKDWSFLISWSPDYHEQYPATSHFEVKQVEPRKLISGTRNLLHVVEYVSIPLINQELVNNYWLDPKSGEVVTSIQTPAPNMPSFTLTTAKPYINKEGDSL</sequence>
<dbReference type="RefSeq" id="WP_237362051.1">
    <property type="nucleotide sequence ID" value="NZ_CAKLDM010000002.1"/>
</dbReference>
<organism evidence="1 2">
    <name type="scientific">Vibrio marisflavi CECT 7928</name>
    <dbReference type="NCBI Taxonomy" id="634439"/>
    <lineage>
        <taxon>Bacteria</taxon>
        <taxon>Pseudomonadati</taxon>
        <taxon>Pseudomonadota</taxon>
        <taxon>Gammaproteobacteria</taxon>
        <taxon>Vibrionales</taxon>
        <taxon>Vibrionaceae</taxon>
        <taxon>Vibrio</taxon>
    </lineage>
</organism>
<dbReference type="Gene3D" id="2.40.360.10">
    <property type="entry name" value="YmcC-like"/>
    <property type="match status" value="1"/>
</dbReference>
<dbReference type="SUPFAM" id="SSF159270">
    <property type="entry name" value="YmcC-like"/>
    <property type="match status" value="1"/>
</dbReference>
<dbReference type="InterPro" id="IPR023373">
    <property type="entry name" value="YmcC_sf"/>
</dbReference>
<proteinExistence type="predicted"/>
<evidence type="ECO:0000313" key="1">
    <source>
        <dbReference type="EMBL" id="CAH0540017.1"/>
    </source>
</evidence>